<gene>
    <name evidence="1" type="ORF">F5I99_03975</name>
</gene>
<dbReference type="InterPro" id="IPR011990">
    <property type="entry name" value="TPR-like_helical_dom_sf"/>
</dbReference>
<evidence type="ECO:0000313" key="2">
    <source>
        <dbReference type="Proteomes" id="UP000325606"/>
    </source>
</evidence>
<dbReference type="EMBL" id="CP044222">
    <property type="protein sequence ID" value="QEW05711.1"/>
    <property type="molecule type" value="Genomic_DNA"/>
</dbReference>
<reference evidence="1 2" key="1">
    <citation type="submission" date="2019-09" db="EMBL/GenBank/DDBJ databases">
        <title>Nitrincola iocasae sp. nov., a bacterium isolated from the sediment collected at a cold seep field in South China Sea.</title>
        <authorList>
            <person name="Zhang H."/>
            <person name="Wang H."/>
            <person name="Li C."/>
        </authorList>
    </citation>
    <scope>NUCLEOTIDE SEQUENCE [LARGE SCALE GENOMIC DNA]</scope>
    <source>
        <strain evidence="1 2">KXZD1103</strain>
    </source>
</reference>
<sequence>MELTREVMDSVLAKFNQGALDQALLQAQSALKARAGDETLRFLLVQLYLLGNQYEKALTHLGLLEQSVAQDMQKAFSIHCYRQITQALSSRQLLFNQRKLVEVDVSQVSEKALQALLRRLAGESDVDEGVDVDNKLNRQARVGMIEGDSRQGEWLDPDDLLRGFVECISPQGLYRLIPMTQLESLSFEPPGKPLDCLLQRVTVSWKATPSASARQETLLHINHYPFVPDGVVDLNATDWDAQRLSCGVVGVGQKVFCLDDELIAVSQLRSIEFEA</sequence>
<proteinExistence type="predicted"/>
<dbReference type="Proteomes" id="UP000325606">
    <property type="component" value="Chromosome"/>
</dbReference>
<dbReference type="Gene3D" id="1.25.40.10">
    <property type="entry name" value="Tetratricopeptide repeat domain"/>
    <property type="match status" value="1"/>
</dbReference>
<dbReference type="AlphaFoldDB" id="A0A5J6LBN1"/>
<dbReference type="Pfam" id="PF07024">
    <property type="entry name" value="ImpE"/>
    <property type="match status" value="1"/>
</dbReference>
<dbReference type="InterPro" id="IPR009211">
    <property type="entry name" value="TagJ"/>
</dbReference>
<dbReference type="KEGG" id="nik:F5I99_03975"/>
<name>A0A5J6LBN1_9GAMM</name>
<keyword evidence="2" id="KW-1185">Reference proteome</keyword>
<evidence type="ECO:0000313" key="1">
    <source>
        <dbReference type="EMBL" id="QEW05711.1"/>
    </source>
</evidence>
<dbReference type="SUPFAM" id="SSF144059">
    <property type="entry name" value="ImpE-like"/>
    <property type="match status" value="1"/>
</dbReference>
<evidence type="ECO:0008006" key="3">
    <source>
        <dbReference type="Google" id="ProtNLM"/>
    </source>
</evidence>
<organism evidence="1 2">
    <name type="scientific">Nitrincola iocasae</name>
    <dbReference type="NCBI Taxonomy" id="2614693"/>
    <lineage>
        <taxon>Bacteria</taxon>
        <taxon>Pseudomonadati</taxon>
        <taxon>Pseudomonadota</taxon>
        <taxon>Gammaproteobacteria</taxon>
        <taxon>Oceanospirillales</taxon>
        <taxon>Oceanospirillaceae</taxon>
        <taxon>Nitrincola</taxon>
    </lineage>
</organism>
<protein>
    <recommendedName>
        <fullName evidence="3">Virulence protein SciE type</fullName>
    </recommendedName>
</protein>
<accession>A0A5J6LBN1</accession>